<keyword evidence="1" id="KW-0812">Transmembrane</keyword>
<sequence>MPKEAESHEAIGKREQMEWDRLQNEALAAQRYRLEQEIEQARADGLISGSKSGVEPFMGIDWSSKWVLASAVLALVGVGVSVLLLI</sequence>
<reference evidence="2" key="1">
    <citation type="submission" date="2020-01" db="EMBL/GenBank/DDBJ databases">
        <authorList>
            <person name="Meier V. D."/>
            <person name="Meier V D."/>
        </authorList>
    </citation>
    <scope>NUCLEOTIDE SEQUENCE</scope>
    <source>
        <strain evidence="2">HLG_WM_MAG_09</strain>
    </source>
</reference>
<evidence type="ECO:0000313" key="2">
    <source>
        <dbReference type="EMBL" id="CAA6823173.1"/>
    </source>
</evidence>
<organism evidence="2">
    <name type="scientific">uncultured Thiotrichaceae bacterium</name>
    <dbReference type="NCBI Taxonomy" id="298394"/>
    <lineage>
        <taxon>Bacteria</taxon>
        <taxon>Pseudomonadati</taxon>
        <taxon>Pseudomonadota</taxon>
        <taxon>Gammaproteobacteria</taxon>
        <taxon>Thiotrichales</taxon>
        <taxon>Thiotrichaceae</taxon>
        <taxon>environmental samples</taxon>
    </lineage>
</organism>
<evidence type="ECO:0000256" key="1">
    <source>
        <dbReference type="SAM" id="Phobius"/>
    </source>
</evidence>
<dbReference type="AlphaFoldDB" id="A0A6S6U2S3"/>
<keyword evidence="1" id="KW-0472">Membrane</keyword>
<dbReference type="EMBL" id="CACVAT010000373">
    <property type="protein sequence ID" value="CAA6823173.1"/>
    <property type="molecule type" value="Genomic_DNA"/>
</dbReference>
<proteinExistence type="predicted"/>
<gene>
    <name evidence="2" type="ORF">HELGO_WM41608</name>
</gene>
<feature type="transmembrane region" description="Helical" evidence="1">
    <location>
        <begin position="66"/>
        <end position="85"/>
    </location>
</feature>
<keyword evidence="1" id="KW-1133">Transmembrane helix</keyword>
<name>A0A6S6U2S3_9GAMM</name>
<accession>A0A6S6U2S3</accession>
<protein>
    <submittedName>
        <fullName evidence="2">Uncharacterized protein</fullName>
    </submittedName>
</protein>